<dbReference type="CDD" id="cd07302">
    <property type="entry name" value="CHD"/>
    <property type="match status" value="1"/>
</dbReference>
<dbReference type="InterPro" id="IPR011645">
    <property type="entry name" value="HNOB_dom_associated"/>
</dbReference>
<dbReference type="PANTHER" id="PTHR11920">
    <property type="entry name" value="GUANYLYL CYCLASE"/>
    <property type="match status" value="1"/>
</dbReference>
<comment type="caution">
    <text evidence="12">The sequence shown here is derived from an EMBL/GenBank/DDBJ whole genome shotgun (WGS) entry which is preliminary data.</text>
</comment>
<feature type="non-terminal residue" evidence="12">
    <location>
        <position position="231"/>
    </location>
</feature>
<dbReference type="FunFam" id="3.30.70.1230:FF:000102">
    <property type="entry name" value="Guanylate cyclase"/>
    <property type="match status" value="1"/>
</dbReference>
<dbReference type="GO" id="GO:0035556">
    <property type="term" value="P:intracellular signal transduction"/>
    <property type="evidence" value="ECO:0007669"/>
    <property type="project" value="InterPro"/>
</dbReference>
<proteinExistence type="predicted"/>
<dbReference type="InterPro" id="IPR029787">
    <property type="entry name" value="Nucleotide_cyclase"/>
</dbReference>
<evidence type="ECO:0000256" key="9">
    <source>
        <dbReference type="ARBA" id="ARBA00023293"/>
    </source>
</evidence>
<dbReference type="GO" id="GO:0004383">
    <property type="term" value="F:guanylate cyclase activity"/>
    <property type="evidence" value="ECO:0007669"/>
    <property type="project" value="UniProtKB-EC"/>
</dbReference>
<dbReference type="EC" id="4.6.1.2" evidence="2"/>
<keyword evidence="7" id="KW-0472">Membrane</keyword>
<reference evidence="12" key="1">
    <citation type="submission" date="2020-02" db="EMBL/GenBank/DDBJ databases">
        <title>Bird 10,000 Genomes (B10K) Project - Family phase.</title>
        <authorList>
            <person name="Zhang G."/>
        </authorList>
    </citation>
    <scope>NUCLEOTIDE SEQUENCE</scope>
    <source>
        <strain evidence="12">B10K-DU-029-61</strain>
        <tissue evidence="12">Blood</tissue>
    </source>
</reference>
<gene>
    <name evidence="12" type="primary">Npr1_0</name>
    <name evidence="12" type="ORF">ATRCLA_R06776</name>
</gene>
<evidence type="ECO:0000256" key="5">
    <source>
        <dbReference type="ARBA" id="ARBA00022741"/>
    </source>
</evidence>
<dbReference type="Pfam" id="PF00211">
    <property type="entry name" value="Guanylate_cyc"/>
    <property type="match status" value="1"/>
</dbReference>
<dbReference type="GO" id="GO:0004016">
    <property type="term" value="F:adenylate cyclase activity"/>
    <property type="evidence" value="ECO:0007669"/>
    <property type="project" value="TreeGrafter"/>
</dbReference>
<dbReference type="InterPro" id="IPR011009">
    <property type="entry name" value="Kinase-like_dom_sf"/>
</dbReference>
<dbReference type="AlphaFoldDB" id="A0A852PLL4"/>
<dbReference type="EMBL" id="WBMZ01014595">
    <property type="protein sequence ID" value="NXY24621.1"/>
    <property type="molecule type" value="Genomic_DNA"/>
</dbReference>
<keyword evidence="4" id="KW-0732">Signal</keyword>
<dbReference type="Gene3D" id="3.30.70.1230">
    <property type="entry name" value="Nucleotide cyclase"/>
    <property type="match status" value="1"/>
</dbReference>
<keyword evidence="3" id="KW-0812">Transmembrane</keyword>
<dbReference type="PANTHER" id="PTHR11920:SF300">
    <property type="entry name" value="ATRIAL NATRIURETIC PEPTIDE RECEPTOR 1"/>
    <property type="match status" value="1"/>
</dbReference>
<feature type="non-terminal residue" evidence="12">
    <location>
        <position position="1"/>
    </location>
</feature>
<dbReference type="InterPro" id="IPR050401">
    <property type="entry name" value="Cyclic_nucleotide_synthase"/>
</dbReference>
<keyword evidence="6" id="KW-1133">Transmembrane helix</keyword>
<dbReference type="Gene3D" id="1.10.510.10">
    <property type="entry name" value="Transferase(Phosphotransferase) domain 1"/>
    <property type="match status" value="1"/>
</dbReference>
<keyword evidence="8" id="KW-0456">Lyase</keyword>
<protein>
    <recommendedName>
        <fullName evidence="2">guanylate cyclase</fullName>
        <ecNumber evidence="2">4.6.1.2</ecNumber>
    </recommendedName>
</protein>
<evidence type="ECO:0000256" key="8">
    <source>
        <dbReference type="ARBA" id="ARBA00023239"/>
    </source>
</evidence>
<dbReference type="GO" id="GO:0005886">
    <property type="term" value="C:plasma membrane"/>
    <property type="evidence" value="ECO:0007669"/>
    <property type="project" value="TreeGrafter"/>
</dbReference>
<dbReference type="SMART" id="SM00044">
    <property type="entry name" value="CYCc"/>
    <property type="match status" value="1"/>
</dbReference>
<dbReference type="GO" id="GO:0000166">
    <property type="term" value="F:nucleotide binding"/>
    <property type="evidence" value="ECO:0007669"/>
    <property type="project" value="UniProtKB-KW"/>
</dbReference>
<dbReference type="OrthoDB" id="1890790at2759"/>
<dbReference type="InterPro" id="IPR001054">
    <property type="entry name" value="A/G_cyclase"/>
</dbReference>
<dbReference type="GO" id="GO:0007168">
    <property type="term" value="P:receptor guanylyl cyclase signaling pathway"/>
    <property type="evidence" value="ECO:0007669"/>
    <property type="project" value="TreeGrafter"/>
</dbReference>
<dbReference type="Proteomes" id="UP000658642">
    <property type="component" value="Unassembled WGS sequence"/>
</dbReference>
<evidence type="ECO:0000256" key="4">
    <source>
        <dbReference type="ARBA" id="ARBA00022729"/>
    </source>
</evidence>
<evidence type="ECO:0000313" key="12">
    <source>
        <dbReference type="EMBL" id="NXY24621.1"/>
    </source>
</evidence>
<feature type="coiled-coil region" evidence="10">
    <location>
        <begin position="66"/>
        <end position="97"/>
    </location>
</feature>
<name>A0A852PLL4_9PASS</name>
<evidence type="ECO:0000256" key="10">
    <source>
        <dbReference type="SAM" id="Coils"/>
    </source>
</evidence>
<sequence length="231" mass="26321">PAEIIERVKSGERPSFRPSANVGVQLEELGQLMQHCWAEDVLERPDFNQIKVQLRKFNRGSSTNILDNLLSRMEQYANNLEELVEERTQAYLEEKRKAEALLYQILPHSVAEQLKRGETVQAEAFDSVTIYFSDIVGFTALSAQSTPMQVVTLLNDLYTCFDAIIDNFDVYKVETIGDAYMVVSGLPERNGKLHAREVARMALALLDAVRSFRIRHRPQQQLELRIGIHTG</sequence>
<evidence type="ECO:0000256" key="2">
    <source>
        <dbReference type="ARBA" id="ARBA00012202"/>
    </source>
</evidence>
<dbReference type="SUPFAM" id="SSF56112">
    <property type="entry name" value="Protein kinase-like (PK-like)"/>
    <property type="match status" value="1"/>
</dbReference>
<comment type="subcellular location">
    <subcellularLocation>
        <location evidence="1">Membrane</location>
        <topology evidence="1">Single-pass type I membrane protein</topology>
    </subcellularLocation>
</comment>
<dbReference type="PROSITE" id="PS50125">
    <property type="entry name" value="GUANYLATE_CYCLASE_2"/>
    <property type="match status" value="1"/>
</dbReference>
<keyword evidence="10" id="KW-0175">Coiled coil</keyword>
<dbReference type="Pfam" id="PF07701">
    <property type="entry name" value="HNOBA"/>
    <property type="match status" value="1"/>
</dbReference>
<organism evidence="12 13">
    <name type="scientific">Atrichornis clamosus</name>
    <dbReference type="NCBI Taxonomy" id="449594"/>
    <lineage>
        <taxon>Eukaryota</taxon>
        <taxon>Metazoa</taxon>
        <taxon>Chordata</taxon>
        <taxon>Craniata</taxon>
        <taxon>Vertebrata</taxon>
        <taxon>Euteleostomi</taxon>
        <taxon>Archelosauria</taxon>
        <taxon>Archosauria</taxon>
        <taxon>Dinosauria</taxon>
        <taxon>Saurischia</taxon>
        <taxon>Theropoda</taxon>
        <taxon>Coelurosauria</taxon>
        <taxon>Aves</taxon>
        <taxon>Neognathae</taxon>
        <taxon>Neoaves</taxon>
        <taxon>Telluraves</taxon>
        <taxon>Australaves</taxon>
        <taxon>Passeriformes</taxon>
        <taxon>Menuridae</taxon>
        <taxon>Atrichornis</taxon>
    </lineage>
</organism>
<keyword evidence="9" id="KW-0141">cGMP biosynthesis</keyword>
<evidence type="ECO:0000259" key="11">
    <source>
        <dbReference type="PROSITE" id="PS50125"/>
    </source>
</evidence>
<evidence type="ECO:0000256" key="6">
    <source>
        <dbReference type="ARBA" id="ARBA00022989"/>
    </source>
</evidence>
<evidence type="ECO:0000256" key="3">
    <source>
        <dbReference type="ARBA" id="ARBA00022692"/>
    </source>
</evidence>
<evidence type="ECO:0000256" key="1">
    <source>
        <dbReference type="ARBA" id="ARBA00004479"/>
    </source>
</evidence>
<evidence type="ECO:0000256" key="7">
    <source>
        <dbReference type="ARBA" id="ARBA00023136"/>
    </source>
</evidence>
<keyword evidence="13" id="KW-1185">Reference proteome</keyword>
<feature type="domain" description="Guanylate cyclase" evidence="11">
    <location>
        <begin position="129"/>
        <end position="231"/>
    </location>
</feature>
<dbReference type="SUPFAM" id="SSF55073">
    <property type="entry name" value="Nucleotide cyclase"/>
    <property type="match status" value="1"/>
</dbReference>
<keyword evidence="5" id="KW-0547">Nucleotide-binding</keyword>
<accession>A0A852PLL4</accession>
<dbReference type="GO" id="GO:0001653">
    <property type="term" value="F:peptide receptor activity"/>
    <property type="evidence" value="ECO:0007669"/>
    <property type="project" value="TreeGrafter"/>
</dbReference>
<evidence type="ECO:0000313" key="13">
    <source>
        <dbReference type="Proteomes" id="UP000658642"/>
    </source>
</evidence>